<keyword evidence="2" id="KW-1185">Reference proteome</keyword>
<accession>A0ABS5JX62</accession>
<protein>
    <submittedName>
        <fullName evidence="1">Uncharacterized protein</fullName>
    </submittedName>
</protein>
<gene>
    <name evidence="1" type="ORF">KEM10_14200</name>
</gene>
<name>A0ABS5JX62_9BACT</name>
<sequence>MNTKKMGILRTIKSDYEMYENQSQECFVAINRDDCKQIKAYHKANKGKKPLPSQKIKGYKFVMDEEFESLKIDFSKELQFEIRDLVKVKM</sequence>
<evidence type="ECO:0000313" key="1">
    <source>
        <dbReference type="EMBL" id="MBS2099443.1"/>
    </source>
</evidence>
<proteinExistence type="predicted"/>
<evidence type="ECO:0000313" key="2">
    <source>
        <dbReference type="Proteomes" id="UP000708576"/>
    </source>
</evidence>
<dbReference type="RefSeq" id="WP_212216685.1">
    <property type="nucleotide sequence ID" value="NZ_JAGUCO010000011.1"/>
</dbReference>
<reference evidence="1 2" key="1">
    <citation type="journal article" date="2015" name="Int. J. Syst. Evol. Microbiol.">
        <title>Carboxylicivirga linearis sp. nov., isolated from a sea cucumber culture pond.</title>
        <authorList>
            <person name="Wang F.Q."/>
            <person name="Zhou Y.X."/>
            <person name="Lin X.Z."/>
            <person name="Chen G.J."/>
            <person name="Du Z.J."/>
        </authorList>
    </citation>
    <scope>NUCLEOTIDE SEQUENCE [LARGE SCALE GENOMIC DNA]</scope>
    <source>
        <strain evidence="1 2">FB218</strain>
    </source>
</reference>
<comment type="caution">
    <text evidence="1">The sequence shown here is derived from an EMBL/GenBank/DDBJ whole genome shotgun (WGS) entry which is preliminary data.</text>
</comment>
<dbReference type="EMBL" id="JAGUCO010000011">
    <property type="protein sequence ID" value="MBS2099443.1"/>
    <property type="molecule type" value="Genomic_DNA"/>
</dbReference>
<dbReference type="Proteomes" id="UP000708576">
    <property type="component" value="Unassembled WGS sequence"/>
</dbReference>
<organism evidence="1 2">
    <name type="scientific">Carboxylicivirga linearis</name>
    <dbReference type="NCBI Taxonomy" id="1628157"/>
    <lineage>
        <taxon>Bacteria</taxon>
        <taxon>Pseudomonadati</taxon>
        <taxon>Bacteroidota</taxon>
        <taxon>Bacteroidia</taxon>
        <taxon>Marinilabiliales</taxon>
        <taxon>Marinilabiliaceae</taxon>
        <taxon>Carboxylicivirga</taxon>
    </lineage>
</organism>